<comment type="caution">
    <text evidence="2">The sequence shown here is derived from an EMBL/GenBank/DDBJ whole genome shotgun (WGS) entry which is preliminary data.</text>
</comment>
<dbReference type="SMART" id="SM00267">
    <property type="entry name" value="GGDEF"/>
    <property type="match status" value="1"/>
</dbReference>
<name>A0ABQ6YW97_9ENTE</name>
<dbReference type="Proteomes" id="UP000782705">
    <property type="component" value="Unassembled WGS sequence"/>
</dbReference>
<evidence type="ECO:0000313" key="3">
    <source>
        <dbReference type="Proteomes" id="UP000782705"/>
    </source>
</evidence>
<dbReference type="SUPFAM" id="SSF55073">
    <property type="entry name" value="Nucleotide cyclase"/>
    <property type="match status" value="1"/>
</dbReference>
<dbReference type="EMBL" id="MAEL01000057">
    <property type="protein sequence ID" value="KAF1301538.1"/>
    <property type="molecule type" value="Genomic_DNA"/>
</dbReference>
<proteinExistence type="predicted"/>
<dbReference type="Gene3D" id="3.30.70.270">
    <property type="match status" value="1"/>
</dbReference>
<feature type="domain" description="GGDEF" evidence="1">
    <location>
        <begin position="51"/>
        <end position="187"/>
    </location>
</feature>
<dbReference type="Pfam" id="PF00990">
    <property type="entry name" value="GGDEF"/>
    <property type="match status" value="1"/>
</dbReference>
<dbReference type="PROSITE" id="PS50887">
    <property type="entry name" value="GGDEF"/>
    <property type="match status" value="1"/>
</dbReference>
<accession>A0ABQ6YW97</accession>
<reference evidence="2 3" key="1">
    <citation type="submission" date="2016-06" db="EMBL/GenBank/DDBJ databases">
        <title>Four novel species of enterococci isolated from chicken manure.</title>
        <authorList>
            <person name="Van Tyne D."/>
        </authorList>
    </citation>
    <scope>NUCLEOTIDE SEQUENCE [LARGE SCALE GENOMIC DNA]</scope>
    <source>
        <strain evidence="2 3">CU12B</strain>
    </source>
</reference>
<dbReference type="NCBIfam" id="TIGR00254">
    <property type="entry name" value="GGDEF"/>
    <property type="match status" value="1"/>
</dbReference>
<protein>
    <recommendedName>
        <fullName evidence="1">GGDEF domain-containing protein</fullName>
    </recommendedName>
</protein>
<dbReference type="InterPro" id="IPR043128">
    <property type="entry name" value="Rev_trsase/Diguanyl_cyclase"/>
</dbReference>
<organism evidence="2 3">
    <name type="scientific">Candidatus Enterococcus willemsii</name>
    <dbReference type="NCBI Taxonomy" id="1857215"/>
    <lineage>
        <taxon>Bacteria</taxon>
        <taxon>Bacillati</taxon>
        <taxon>Bacillota</taxon>
        <taxon>Bacilli</taxon>
        <taxon>Lactobacillales</taxon>
        <taxon>Enterococcaceae</taxon>
        <taxon>Enterococcus</taxon>
    </lineage>
</organism>
<sequence length="198" mass="22466">MYVTIHDATEKERLLQQLHNKAKYDYLTNIYNRGAFFERAEQIITSAQSGAIFIALLLDVDNFKAINDHYGHSCGDYVLKTLCGEIRNSMVPFPTSIFGRYGGEEFSFLFDTLTVEQVLTFAENFRERIANLAVEWQGQLIPFTISIGISSGMKTESFLLEELFLKADVALYQAKNNGKNCVILYKNEQNLEGFSSAN</sequence>
<dbReference type="PANTHER" id="PTHR45138:SF9">
    <property type="entry name" value="DIGUANYLATE CYCLASE DGCM-RELATED"/>
    <property type="match status" value="1"/>
</dbReference>
<dbReference type="InterPro" id="IPR029787">
    <property type="entry name" value="Nucleotide_cyclase"/>
</dbReference>
<keyword evidence="3" id="KW-1185">Reference proteome</keyword>
<dbReference type="PANTHER" id="PTHR45138">
    <property type="entry name" value="REGULATORY COMPONENTS OF SENSORY TRANSDUCTION SYSTEM"/>
    <property type="match status" value="1"/>
</dbReference>
<dbReference type="InterPro" id="IPR000160">
    <property type="entry name" value="GGDEF_dom"/>
</dbReference>
<evidence type="ECO:0000259" key="1">
    <source>
        <dbReference type="PROSITE" id="PS50887"/>
    </source>
</evidence>
<dbReference type="CDD" id="cd01949">
    <property type="entry name" value="GGDEF"/>
    <property type="match status" value="1"/>
</dbReference>
<dbReference type="InterPro" id="IPR050469">
    <property type="entry name" value="Diguanylate_Cyclase"/>
</dbReference>
<gene>
    <name evidence="2" type="ORF">BAU17_06190</name>
</gene>
<evidence type="ECO:0000313" key="2">
    <source>
        <dbReference type="EMBL" id="KAF1301538.1"/>
    </source>
</evidence>